<evidence type="ECO:0000256" key="8">
    <source>
        <dbReference type="SAM" id="Coils"/>
    </source>
</evidence>
<keyword evidence="5" id="KW-0206">Cytoskeleton</keyword>
<feature type="region of interest" description="Disordered" evidence="9">
    <location>
        <begin position="543"/>
        <end position="585"/>
    </location>
</feature>
<dbReference type="GO" id="GO:0005737">
    <property type="term" value="C:cytoplasm"/>
    <property type="evidence" value="ECO:0007669"/>
    <property type="project" value="TreeGrafter"/>
</dbReference>
<evidence type="ECO:0000256" key="7">
    <source>
        <dbReference type="PROSITE-ProRule" id="PRU00042"/>
    </source>
</evidence>
<feature type="compositionally biased region" description="Basic and acidic residues" evidence="9">
    <location>
        <begin position="766"/>
        <end position="775"/>
    </location>
</feature>
<feature type="compositionally biased region" description="Polar residues" evidence="9">
    <location>
        <begin position="633"/>
        <end position="649"/>
    </location>
</feature>
<feature type="compositionally biased region" description="Polar residues" evidence="9">
    <location>
        <begin position="402"/>
        <end position="421"/>
    </location>
</feature>
<dbReference type="GO" id="GO:0008270">
    <property type="term" value="F:zinc ion binding"/>
    <property type="evidence" value="ECO:0007669"/>
    <property type="project" value="UniProtKB-KW"/>
</dbReference>
<feature type="compositionally biased region" description="Polar residues" evidence="9">
    <location>
        <begin position="789"/>
        <end position="805"/>
    </location>
</feature>
<evidence type="ECO:0000256" key="6">
    <source>
        <dbReference type="ARBA" id="ARBA00023273"/>
    </source>
</evidence>
<dbReference type="GO" id="GO:0060271">
    <property type="term" value="P:cilium assembly"/>
    <property type="evidence" value="ECO:0007669"/>
    <property type="project" value="TreeGrafter"/>
</dbReference>
<dbReference type="EMBL" id="CAJOBA010002051">
    <property type="protein sequence ID" value="CAF3627538.1"/>
    <property type="molecule type" value="Genomic_DNA"/>
</dbReference>
<feature type="region of interest" description="Disordered" evidence="9">
    <location>
        <begin position="744"/>
        <end position="848"/>
    </location>
</feature>
<dbReference type="PANTHER" id="PTHR21502:SF3">
    <property type="entry name" value="CILIUM ASSEMBLY PROTEIN DZIP1L"/>
    <property type="match status" value="1"/>
</dbReference>
<dbReference type="EMBL" id="CAJOBC010002108">
    <property type="protein sequence ID" value="CAF3715924.1"/>
    <property type="molecule type" value="Genomic_DNA"/>
</dbReference>
<feature type="compositionally biased region" description="Basic and acidic residues" evidence="9">
    <location>
        <begin position="682"/>
        <end position="691"/>
    </location>
</feature>
<gene>
    <name evidence="12" type="ORF">GPM918_LOCUS10608</name>
    <name evidence="11" type="ORF">OVA965_LOCUS6719</name>
    <name evidence="14" type="ORF">SRO942_LOCUS10613</name>
    <name evidence="13" type="ORF">TMI583_LOCUS6715</name>
</gene>
<dbReference type="PROSITE" id="PS00028">
    <property type="entry name" value="ZINC_FINGER_C2H2_1"/>
    <property type="match status" value="1"/>
</dbReference>
<protein>
    <recommendedName>
        <fullName evidence="10">C2H2-type domain-containing protein</fullName>
    </recommendedName>
</protein>
<dbReference type="EMBL" id="CAJNOQ010002107">
    <property type="protein sequence ID" value="CAF0939068.1"/>
    <property type="molecule type" value="Genomic_DNA"/>
</dbReference>
<evidence type="ECO:0000256" key="4">
    <source>
        <dbReference type="ARBA" id="ARBA00023054"/>
    </source>
</evidence>
<evidence type="ECO:0000256" key="5">
    <source>
        <dbReference type="ARBA" id="ARBA00023212"/>
    </source>
</evidence>
<evidence type="ECO:0000256" key="2">
    <source>
        <dbReference type="ARBA" id="ARBA00004120"/>
    </source>
</evidence>
<evidence type="ECO:0000313" key="11">
    <source>
        <dbReference type="EMBL" id="CAF0842562.1"/>
    </source>
</evidence>
<evidence type="ECO:0000259" key="10">
    <source>
        <dbReference type="PROSITE" id="PS50157"/>
    </source>
</evidence>
<feature type="compositionally biased region" description="Low complexity" evidence="9">
    <location>
        <begin position="756"/>
        <end position="765"/>
    </location>
</feature>
<dbReference type="Proteomes" id="UP000663829">
    <property type="component" value="Unassembled WGS sequence"/>
</dbReference>
<proteinExistence type="inferred from homology"/>
<feature type="compositionally biased region" description="Polar residues" evidence="9">
    <location>
        <begin position="658"/>
        <end position="681"/>
    </location>
</feature>
<keyword evidence="7" id="KW-0863">Zinc-finger</keyword>
<feature type="region of interest" description="Disordered" evidence="9">
    <location>
        <begin position="624"/>
        <end position="713"/>
    </location>
</feature>
<evidence type="ECO:0000256" key="1">
    <source>
        <dbReference type="ARBA" id="ARBA00004114"/>
    </source>
</evidence>
<dbReference type="OrthoDB" id="515971at2759"/>
<comment type="similarity">
    <text evidence="3">Belongs to the DZIP C2H2-type zinc-finger protein family.</text>
</comment>
<keyword evidence="15" id="KW-1185">Reference proteome</keyword>
<dbReference type="Gene3D" id="3.30.160.60">
    <property type="entry name" value="Classic Zinc Finger"/>
    <property type="match status" value="1"/>
</dbReference>
<sequence length="848" mass="97152">MHSGYHTSTVSSPNRAVPGLGFDTNYLYLNQLGPTANMPSGNRQYAFQKRNERVDWRRIAAFDVDRIAREMDFQALQENLEQITLCNIDAEVNTRAIDPNFVKLFKMAQMTIEYLLLCQDQISAQLGEVDQIKSKGFLDSEDAKRQIEKLKIELNDVKKESKKRRRMLETQQNMLAAQNYNYHVCPVCSRAFLNSSFLQAHIERRHAGVNIKKREHDIDFENELQRLKEQINKKEQELLLLRVSKDEIQAAQKKLEELNEKYLTLRTSGHGSPQHREAGVTELIKENKSLQAEIDSLKQTIQQMGLNHKKQEEKLIQKHQREIENYKKTIKDLNDTINMLKNSQGSDSSGLIDKLTKVENHYHDERLRRKELEDKLKEADYELSQLKNRPPPMVTERKIISPTPTLISRNRSPTPSLQPQQQRDDIRSKKTTIELYLRRYCDGLVKKLEENPMYLHNFRDDARKQFIDELEDKVYLGILETDTCLSDLDYKMKMKRVFNTRVTIRQELPRFDSIRDDISSLLDKYVSERMEINRTGNLSMRSSGGKLVTFEGGSRQNHPQSYIPSINTTSVQQKDGVDDSSYHQHRLTSTLATVQPKIRYDHSKPPIQQSSSTVSKIVRNLNTYNESQEDDVTLSNATESNDGDTSPTRPSIDRQPSPRKNVTTVSHPTISSLVTSNMRPSTTRERAHKSESNNWQSDSDSESSRPTTGITNKTKIIEKHLKDSRSNGQKPLVNTAAISLRTNSQTLATQNDDSSDSSLTTLSRTDQNRVGDRNGGHLPKISGREGEHQMTTNNPFNSSADMSHNTYDDLWKSLQKADKGAERRPPTADSAKTSNIGSDVDNLDAEDY</sequence>
<evidence type="ECO:0000256" key="9">
    <source>
        <dbReference type="SAM" id="MobiDB-lite"/>
    </source>
</evidence>
<dbReference type="Proteomes" id="UP000677228">
    <property type="component" value="Unassembled WGS sequence"/>
</dbReference>
<dbReference type="InterPro" id="IPR032714">
    <property type="entry name" value="DZIP1_N"/>
</dbReference>
<dbReference type="GO" id="GO:0005814">
    <property type="term" value="C:centriole"/>
    <property type="evidence" value="ECO:0007669"/>
    <property type="project" value="UniProtKB-SubCell"/>
</dbReference>
<feature type="domain" description="C2H2-type" evidence="10">
    <location>
        <begin position="183"/>
        <end position="211"/>
    </location>
</feature>
<evidence type="ECO:0000313" key="14">
    <source>
        <dbReference type="EMBL" id="CAF3715924.1"/>
    </source>
</evidence>
<accession>A0A814CEC4</accession>
<keyword evidence="4 8" id="KW-0175">Coiled coil</keyword>
<evidence type="ECO:0000313" key="15">
    <source>
        <dbReference type="Proteomes" id="UP000663829"/>
    </source>
</evidence>
<evidence type="ECO:0000313" key="13">
    <source>
        <dbReference type="EMBL" id="CAF3627538.1"/>
    </source>
</evidence>
<comment type="caution">
    <text evidence="12">The sequence shown here is derived from an EMBL/GenBank/DDBJ whole genome shotgun (WGS) entry which is preliminary data.</text>
</comment>
<dbReference type="PANTHER" id="PTHR21502">
    <property type="entry name" value="ZINC FINGER PROTEIN DZIP1"/>
    <property type="match status" value="1"/>
</dbReference>
<dbReference type="InterPro" id="IPR051241">
    <property type="entry name" value="DZIP_RILPL"/>
</dbReference>
<organism evidence="12 15">
    <name type="scientific">Didymodactylos carnosus</name>
    <dbReference type="NCBI Taxonomy" id="1234261"/>
    <lineage>
        <taxon>Eukaryota</taxon>
        <taxon>Metazoa</taxon>
        <taxon>Spiralia</taxon>
        <taxon>Gnathifera</taxon>
        <taxon>Rotifera</taxon>
        <taxon>Eurotatoria</taxon>
        <taxon>Bdelloidea</taxon>
        <taxon>Philodinida</taxon>
        <taxon>Philodinidae</taxon>
        <taxon>Didymodactylos</taxon>
    </lineage>
</organism>
<evidence type="ECO:0000256" key="3">
    <source>
        <dbReference type="ARBA" id="ARBA00009131"/>
    </source>
</evidence>
<feature type="compositionally biased region" description="Polar residues" evidence="9">
    <location>
        <begin position="692"/>
        <end position="713"/>
    </location>
</feature>
<dbReference type="Pfam" id="PF13815">
    <property type="entry name" value="Dzip-like_N"/>
    <property type="match status" value="1"/>
</dbReference>
<feature type="compositionally biased region" description="Polar residues" evidence="9">
    <location>
        <begin position="554"/>
        <end position="573"/>
    </location>
</feature>
<keyword evidence="6" id="KW-0966">Cell projection</keyword>
<feature type="coiled-coil region" evidence="8">
    <location>
        <begin position="217"/>
        <end position="389"/>
    </location>
</feature>
<dbReference type="GO" id="GO:0036064">
    <property type="term" value="C:ciliary basal body"/>
    <property type="evidence" value="ECO:0007669"/>
    <property type="project" value="TreeGrafter"/>
</dbReference>
<feature type="coiled-coil region" evidence="8">
    <location>
        <begin position="140"/>
        <end position="167"/>
    </location>
</feature>
<dbReference type="InterPro" id="IPR013087">
    <property type="entry name" value="Znf_C2H2_type"/>
</dbReference>
<name>A0A814CEC4_9BILA</name>
<dbReference type="AlphaFoldDB" id="A0A814CEC4"/>
<dbReference type="PROSITE" id="PS50157">
    <property type="entry name" value="ZINC_FINGER_C2H2_2"/>
    <property type="match status" value="1"/>
</dbReference>
<comment type="subcellular location">
    <subcellularLocation>
        <location evidence="2">Cytoplasm</location>
        <location evidence="2">Cytoskeleton</location>
        <location evidence="2">Cilium basal body</location>
    </subcellularLocation>
    <subcellularLocation>
        <location evidence="1">Cytoplasm</location>
        <location evidence="1">Cytoskeleton</location>
        <location evidence="1">Microtubule organizing center</location>
        <location evidence="1">Centrosome</location>
        <location evidence="1">Centriole</location>
    </subcellularLocation>
</comment>
<keyword evidence="5" id="KW-0963">Cytoplasm</keyword>
<dbReference type="Proteomes" id="UP000682733">
    <property type="component" value="Unassembled WGS sequence"/>
</dbReference>
<dbReference type="EMBL" id="CAJNOK010002051">
    <property type="protein sequence ID" value="CAF0842562.1"/>
    <property type="molecule type" value="Genomic_DNA"/>
</dbReference>
<feature type="compositionally biased region" description="Basic and acidic residues" evidence="9">
    <location>
        <begin position="806"/>
        <end position="826"/>
    </location>
</feature>
<keyword evidence="7" id="KW-0479">Metal-binding</keyword>
<feature type="region of interest" description="Disordered" evidence="9">
    <location>
        <begin position="394"/>
        <end position="425"/>
    </location>
</feature>
<dbReference type="Proteomes" id="UP000681722">
    <property type="component" value="Unassembled WGS sequence"/>
</dbReference>
<evidence type="ECO:0000313" key="12">
    <source>
        <dbReference type="EMBL" id="CAF0939068.1"/>
    </source>
</evidence>
<keyword evidence="7" id="KW-0862">Zinc</keyword>
<reference evidence="12" key="1">
    <citation type="submission" date="2021-02" db="EMBL/GenBank/DDBJ databases">
        <authorList>
            <person name="Nowell W R."/>
        </authorList>
    </citation>
    <scope>NUCLEOTIDE SEQUENCE</scope>
</reference>